<dbReference type="Proteomes" id="UP000824062">
    <property type="component" value="Unassembled WGS sequence"/>
</dbReference>
<dbReference type="GO" id="GO:0030313">
    <property type="term" value="C:cell envelope"/>
    <property type="evidence" value="ECO:0007669"/>
    <property type="project" value="UniProtKB-SubCell"/>
</dbReference>
<evidence type="ECO:0000256" key="4">
    <source>
        <dbReference type="RuleBase" id="RU003744"/>
    </source>
</evidence>
<evidence type="ECO:0000256" key="3">
    <source>
        <dbReference type="ARBA" id="ARBA00022729"/>
    </source>
</evidence>
<feature type="domain" description="Ionotropic glutamate receptor C-terminal" evidence="7">
    <location>
        <begin position="51"/>
        <end position="276"/>
    </location>
</feature>
<dbReference type="Pfam" id="PF00497">
    <property type="entry name" value="SBP_bac_3"/>
    <property type="match status" value="1"/>
</dbReference>
<dbReference type="GO" id="GO:0015276">
    <property type="term" value="F:ligand-gated monoatomic ion channel activity"/>
    <property type="evidence" value="ECO:0007669"/>
    <property type="project" value="InterPro"/>
</dbReference>
<evidence type="ECO:0000256" key="1">
    <source>
        <dbReference type="ARBA" id="ARBA00004196"/>
    </source>
</evidence>
<dbReference type="SUPFAM" id="SSF53850">
    <property type="entry name" value="Periplasmic binding protein-like II"/>
    <property type="match status" value="1"/>
</dbReference>
<dbReference type="PANTHER" id="PTHR35936">
    <property type="entry name" value="MEMBRANE-BOUND LYTIC MUREIN TRANSGLYCOSYLASE F"/>
    <property type="match status" value="1"/>
</dbReference>
<gene>
    <name evidence="8" type="ORF">IAA19_05315</name>
</gene>
<feature type="region of interest" description="Disordered" evidence="5">
    <location>
        <begin position="16"/>
        <end position="42"/>
    </location>
</feature>
<dbReference type="GO" id="GO:0016020">
    <property type="term" value="C:membrane"/>
    <property type="evidence" value="ECO:0007669"/>
    <property type="project" value="InterPro"/>
</dbReference>
<feature type="compositionally biased region" description="Acidic residues" evidence="5">
    <location>
        <begin position="21"/>
        <end position="35"/>
    </location>
</feature>
<reference evidence="8" key="2">
    <citation type="submission" date="2021-04" db="EMBL/GenBank/DDBJ databases">
        <authorList>
            <person name="Gilroy R."/>
        </authorList>
    </citation>
    <scope>NUCLEOTIDE SEQUENCE</scope>
    <source>
        <strain evidence="8">ChiHjej12B11-14209</strain>
    </source>
</reference>
<dbReference type="PROSITE" id="PS01039">
    <property type="entry name" value="SBP_BACTERIAL_3"/>
    <property type="match status" value="1"/>
</dbReference>
<evidence type="ECO:0000259" key="7">
    <source>
        <dbReference type="SMART" id="SM00079"/>
    </source>
</evidence>
<dbReference type="InterPro" id="IPR001638">
    <property type="entry name" value="Solute-binding_3/MltF_N"/>
</dbReference>
<dbReference type="PANTHER" id="PTHR35936:SF17">
    <property type="entry name" value="ARGININE-BINDING EXTRACELLULAR PROTEIN ARTP"/>
    <property type="match status" value="1"/>
</dbReference>
<dbReference type="SMART" id="SM00079">
    <property type="entry name" value="PBPe"/>
    <property type="match status" value="1"/>
</dbReference>
<feature type="domain" description="Solute-binding protein family 3/N-terminal" evidence="6">
    <location>
        <begin position="51"/>
        <end position="276"/>
    </location>
</feature>
<dbReference type="InterPro" id="IPR001320">
    <property type="entry name" value="Iontro_rcpt_C"/>
</dbReference>
<sequence length="276" mass="28374">MTVAGAAAGTLALAACGGEQTTDEPAADETTDGATDEPAASGDLGLITEGTLTVAVSPDFPPFENLDGDEYVGFDIDLMKAVAEQMGLEVEFKNLQFDAIVPAIQAGGQADVGCSGITIDDERLEQVDFSTSYYIDDQCVVAMTDNADVTADTYEDALNQDGVVIAVQSGTTGETYAQENFPAAKVVPYGNATDCFAAMQAGTDGTVAVVTNLAVGEKMVAEAYTDAQIVGKSATGEEYGVAVSKDNPALLDAVNAALAALDEDGTIDELTTTWMG</sequence>
<keyword evidence="3" id="KW-0732">Signal</keyword>
<dbReference type="SMART" id="SM00062">
    <property type="entry name" value="PBPb"/>
    <property type="match status" value="1"/>
</dbReference>
<dbReference type="InterPro" id="IPR018313">
    <property type="entry name" value="SBP_3_CS"/>
</dbReference>
<accession>A0A9D2EZC7</accession>
<organism evidence="8 9">
    <name type="scientific">Candidatus Olsenella pullistercoris</name>
    <dbReference type="NCBI Taxonomy" id="2838712"/>
    <lineage>
        <taxon>Bacteria</taxon>
        <taxon>Bacillati</taxon>
        <taxon>Actinomycetota</taxon>
        <taxon>Coriobacteriia</taxon>
        <taxon>Coriobacteriales</taxon>
        <taxon>Atopobiaceae</taxon>
        <taxon>Olsenella</taxon>
    </lineage>
</organism>
<comment type="similarity">
    <text evidence="2 4">Belongs to the bacterial solute-binding protein 3 family.</text>
</comment>
<evidence type="ECO:0000259" key="6">
    <source>
        <dbReference type="SMART" id="SM00062"/>
    </source>
</evidence>
<dbReference type="AlphaFoldDB" id="A0A9D2EZC7"/>
<evidence type="ECO:0000256" key="2">
    <source>
        <dbReference type="ARBA" id="ARBA00010333"/>
    </source>
</evidence>
<dbReference type="Gene3D" id="3.40.190.10">
    <property type="entry name" value="Periplasmic binding protein-like II"/>
    <property type="match status" value="2"/>
</dbReference>
<name>A0A9D2EZC7_9ACTN</name>
<comment type="subcellular location">
    <subcellularLocation>
        <location evidence="1">Cell envelope</location>
    </subcellularLocation>
</comment>
<evidence type="ECO:0000313" key="9">
    <source>
        <dbReference type="Proteomes" id="UP000824062"/>
    </source>
</evidence>
<proteinExistence type="inferred from homology"/>
<protein>
    <submittedName>
        <fullName evidence="8">Transporter substrate-binding domain-containing protein</fullName>
    </submittedName>
</protein>
<comment type="caution">
    <text evidence="8">The sequence shown here is derived from an EMBL/GenBank/DDBJ whole genome shotgun (WGS) entry which is preliminary data.</text>
</comment>
<dbReference type="EMBL" id="DXBM01000045">
    <property type="protein sequence ID" value="HIZ46422.1"/>
    <property type="molecule type" value="Genomic_DNA"/>
</dbReference>
<evidence type="ECO:0000313" key="8">
    <source>
        <dbReference type="EMBL" id="HIZ46422.1"/>
    </source>
</evidence>
<evidence type="ECO:0000256" key="5">
    <source>
        <dbReference type="SAM" id="MobiDB-lite"/>
    </source>
</evidence>
<reference evidence="8" key="1">
    <citation type="journal article" date="2021" name="PeerJ">
        <title>Extensive microbial diversity within the chicken gut microbiome revealed by metagenomics and culture.</title>
        <authorList>
            <person name="Gilroy R."/>
            <person name="Ravi A."/>
            <person name="Getino M."/>
            <person name="Pursley I."/>
            <person name="Horton D.L."/>
            <person name="Alikhan N.F."/>
            <person name="Baker D."/>
            <person name="Gharbi K."/>
            <person name="Hall N."/>
            <person name="Watson M."/>
            <person name="Adriaenssens E.M."/>
            <person name="Foster-Nyarko E."/>
            <person name="Jarju S."/>
            <person name="Secka A."/>
            <person name="Antonio M."/>
            <person name="Oren A."/>
            <person name="Chaudhuri R.R."/>
            <person name="La Ragione R."/>
            <person name="Hildebrand F."/>
            <person name="Pallen M.J."/>
        </authorList>
    </citation>
    <scope>NUCLEOTIDE SEQUENCE</scope>
    <source>
        <strain evidence="8">ChiHjej12B11-14209</strain>
    </source>
</reference>